<comment type="caution">
    <text evidence="1">The sequence shown here is derived from an EMBL/GenBank/DDBJ whole genome shotgun (WGS) entry which is preliminary data.</text>
</comment>
<evidence type="ECO:0000313" key="1">
    <source>
        <dbReference type="EMBL" id="MBD7970724.1"/>
    </source>
</evidence>
<dbReference type="EMBL" id="JACSQL010000015">
    <property type="protein sequence ID" value="MBD7970724.1"/>
    <property type="molecule type" value="Genomic_DNA"/>
</dbReference>
<dbReference type="RefSeq" id="WP_191804089.1">
    <property type="nucleotide sequence ID" value="NZ_JACSQL010000015.1"/>
</dbReference>
<organism evidence="1 2">
    <name type="scientific">Paenibacillus gallinarum</name>
    <dbReference type="NCBI Taxonomy" id="2762232"/>
    <lineage>
        <taxon>Bacteria</taxon>
        <taxon>Bacillati</taxon>
        <taxon>Bacillota</taxon>
        <taxon>Bacilli</taxon>
        <taxon>Bacillales</taxon>
        <taxon>Paenibacillaceae</taxon>
        <taxon>Paenibacillus</taxon>
    </lineage>
</organism>
<keyword evidence="2" id="KW-1185">Reference proteome</keyword>
<evidence type="ECO:0000313" key="2">
    <source>
        <dbReference type="Proteomes" id="UP000608071"/>
    </source>
</evidence>
<dbReference type="Pfam" id="PF13238">
    <property type="entry name" value="AAA_18"/>
    <property type="match status" value="1"/>
</dbReference>
<gene>
    <name evidence="1" type="ORF">H9647_21910</name>
</gene>
<dbReference type="InterPro" id="IPR027417">
    <property type="entry name" value="P-loop_NTPase"/>
</dbReference>
<dbReference type="Proteomes" id="UP000608071">
    <property type="component" value="Unassembled WGS sequence"/>
</dbReference>
<dbReference type="SUPFAM" id="SSF52540">
    <property type="entry name" value="P-loop containing nucleoside triphosphate hydrolases"/>
    <property type="match status" value="1"/>
</dbReference>
<reference evidence="1 2" key="1">
    <citation type="submission" date="2020-08" db="EMBL/GenBank/DDBJ databases">
        <title>A Genomic Blueprint of the Chicken Gut Microbiome.</title>
        <authorList>
            <person name="Gilroy R."/>
            <person name="Ravi A."/>
            <person name="Getino M."/>
            <person name="Pursley I."/>
            <person name="Horton D.L."/>
            <person name="Alikhan N.-F."/>
            <person name="Baker D."/>
            <person name="Gharbi K."/>
            <person name="Hall N."/>
            <person name="Watson M."/>
            <person name="Adriaenssens E.M."/>
            <person name="Foster-Nyarko E."/>
            <person name="Jarju S."/>
            <person name="Secka A."/>
            <person name="Antonio M."/>
            <person name="Oren A."/>
            <person name="Chaudhuri R."/>
            <person name="La Ragione R.M."/>
            <person name="Hildebrand F."/>
            <person name="Pallen M.J."/>
        </authorList>
    </citation>
    <scope>NUCLEOTIDE SEQUENCE [LARGE SCALE GENOMIC DNA]</scope>
    <source>
        <strain evidence="1 2">Sa2BVA9</strain>
    </source>
</reference>
<sequence>MIIMINGAFGSGKTTAAEALNKKIPNSMVFDPEEIGYMLRKVIPDEVKYKEEQTDNFQDLELWRTLVVACAKELKRKYYRTLIIPMTLYKLENYEYIRNGLGEIDSDIYHFCLTASKDTIHGRLNERGETPGEWVYRQTERCITAFEDARFEIKLDTDQMKREEVVKTILDHIKGGHLT</sequence>
<dbReference type="Gene3D" id="3.40.50.300">
    <property type="entry name" value="P-loop containing nucleotide triphosphate hydrolases"/>
    <property type="match status" value="1"/>
</dbReference>
<proteinExistence type="predicted"/>
<name>A0ABR8T613_9BACL</name>
<accession>A0ABR8T613</accession>
<protein>
    <submittedName>
        <fullName evidence="1">AAA family ATPase</fullName>
    </submittedName>
</protein>